<comment type="caution">
    <text evidence="2">The sequence shown here is derived from an EMBL/GenBank/DDBJ whole genome shotgun (WGS) entry which is preliminary data.</text>
</comment>
<dbReference type="PANTHER" id="PTHR38442:SF1">
    <property type="entry name" value="INNER MEMBRANE PROTEIN"/>
    <property type="match status" value="1"/>
</dbReference>
<evidence type="ECO:0000313" key="2">
    <source>
        <dbReference type="EMBL" id="MBM5570611.1"/>
    </source>
</evidence>
<dbReference type="Proteomes" id="UP001195660">
    <property type="component" value="Unassembled WGS sequence"/>
</dbReference>
<name>A0ABS2C8Y2_9NEIS</name>
<keyword evidence="3" id="KW-1185">Reference proteome</keyword>
<evidence type="ECO:0000256" key="1">
    <source>
        <dbReference type="SAM" id="Phobius"/>
    </source>
</evidence>
<evidence type="ECO:0000313" key="3">
    <source>
        <dbReference type="Proteomes" id="UP001195660"/>
    </source>
</evidence>
<feature type="transmembrane region" description="Helical" evidence="1">
    <location>
        <begin position="48"/>
        <end position="74"/>
    </location>
</feature>
<dbReference type="InterPro" id="IPR007383">
    <property type="entry name" value="DUF445"/>
</dbReference>
<keyword evidence="1" id="KW-1133">Transmembrane helix</keyword>
<gene>
    <name evidence="2" type="ORF">GM173_03350</name>
</gene>
<dbReference type="Pfam" id="PF04286">
    <property type="entry name" value="DUF445"/>
    <property type="match status" value="1"/>
</dbReference>
<protein>
    <submittedName>
        <fullName evidence="2">DUF445 family protein</fullName>
    </submittedName>
</protein>
<dbReference type="EMBL" id="WOFE01000001">
    <property type="protein sequence ID" value="MBM5570611.1"/>
    <property type="molecule type" value="Genomic_DNA"/>
</dbReference>
<organism evidence="2 3">
    <name type="scientific">Deefgea chitinilytica</name>
    <dbReference type="NCBI Taxonomy" id="570276"/>
    <lineage>
        <taxon>Bacteria</taxon>
        <taxon>Pseudomonadati</taxon>
        <taxon>Pseudomonadota</taxon>
        <taxon>Betaproteobacteria</taxon>
        <taxon>Neisseriales</taxon>
        <taxon>Chitinibacteraceae</taxon>
        <taxon>Deefgea</taxon>
    </lineage>
</organism>
<dbReference type="RefSeq" id="WP_203569902.1">
    <property type="nucleotide sequence ID" value="NZ_WOFE01000001.1"/>
</dbReference>
<keyword evidence="1" id="KW-0812">Transmembrane</keyword>
<accession>A0ABS2C8Y2</accession>
<proteinExistence type="predicted"/>
<dbReference type="PANTHER" id="PTHR38442">
    <property type="entry name" value="INNER MEMBRANE PROTEIN-RELATED"/>
    <property type="match status" value="1"/>
</dbReference>
<reference evidence="2 3" key="1">
    <citation type="submission" date="2019-11" db="EMBL/GenBank/DDBJ databases">
        <title>Novel Deefgea species.</title>
        <authorList>
            <person name="Han J.-H."/>
        </authorList>
    </citation>
    <scope>NUCLEOTIDE SEQUENCE [LARGE SCALE GENOMIC DNA]</scope>
    <source>
        <strain evidence="2 3">LMG 24817</strain>
    </source>
</reference>
<sequence length="427" mass="48127">MSSNSPLIRPYDLKLQRLNQHKRRATALLVLMLIIMLVAGYYRREFPLLGYVVAFAEAALVGGLADWFAVTALFRHPLNLPIPHTAIIPKNKHRIADSLGEFIETHFLSSERIMAKVREFNPALRLGLWLQQSDNSKAAADQVARLLDFVLQSLTEPAMVQRLRELMRQQLSQIDLVKPAGEIFAVIRQSGQHQALLDAVLAHLDAELQKPALQQHVASIIAAEFDYLRWISLDEAGGRYMARKLVHAAGREVQQMREMADHPLRAHFDVALADLQQRLVHDETLQQQLKTTQAHLLAQPTLLNAIDGMWARVVAWLADDLATQDSVLRSKLANSLQHFGLRLANDAVLADWLNRHARVAAGQLVKKYRRQIGQFIAEQLKAWDDAVMVERLEVNVGVDLQFVRLNGTLVGGLIGLCLYSLHQIIML</sequence>
<feature type="transmembrane region" description="Helical" evidence="1">
    <location>
        <begin position="25"/>
        <end position="42"/>
    </location>
</feature>
<keyword evidence="1" id="KW-0472">Membrane</keyword>